<dbReference type="PANTHER" id="PTHR43969">
    <property type="entry name" value="GLUTATHIONE S TRANSFERASE D10, ISOFORM A-RELATED"/>
    <property type="match status" value="1"/>
</dbReference>
<evidence type="ECO:0000259" key="4">
    <source>
        <dbReference type="PROSITE" id="PS50404"/>
    </source>
</evidence>
<dbReference type="EMBL" id="CAXKWB010000537">
    <property type="protein sequence ID" value="CAL4061134.1"/>
    <property type="molecule type" value="Genomic_DNA"/>
</dbReference>
<dbReference type="GO" id="GO:0004364">
    <property type="term" value="F:glutathione transferase activity"/>
    <property type="evidence" value="ECO:0007669"/>
    <property type="project" value="TreeGrafter"/>
</dbReference>
<evidence type="ECO:0000313" key="7">
    <source>
        <dbReference type="Proteomes" id="UP001497623"/>
    </source>
</evidence>
<feature type="domain" description="GST C-terminal" evidence="5">
    <location>
        <begin position="93"/>
        <end position="222"/>
    </location>
</feature>
<gene>
    <name evidence="6" type="ORF">MNOR_LOCUS1884</name>
</gene>
<dbReference type="InterPro" id="IPR004046">
    <property type="entry name" value="GST_C"/>
</dbReference>
<comment type="similarity">
    <text evidence="2">Belongs to the GST superfamily.</text>
</comment>
<dbReference type="Gene3D" id="3.40.30.10">
    <property type="entry name" value="Glutaredoxin"/>
    <property type="match status" value="1"/>
</dbReference>
<dbReference type="AlphaFoldDB" id="A0AAV2PL55"/>
<dbReference type="SFLD" id="SFLDG00358">
    <property type="entry name" value="Main_(cytGST)"/>
    <property type="match status" value="1"/>
</dbReference>
<name>A0AAV2PL55_MEGNR</name>
<keyword evidence="7" id="KW-1185">Reference proteome</keyword>
<dbReference type="Pfam" id="PF02798">
    <property type="entry name" value="GST_N"/>
    <property type="match status" value="1"/>
</dbReference>
<reference evidence="6 7" key="1">
    <citation type="submission" date="2024-05" db="EMBL/GenBank/DDBJ databases">
        <authorList>
            <person name="Wallberg A."/>
        </authorList>
    </citation>
    <scope>NUCLEOTIDE SEQUENCE [LARGE SCALE GENOMIC DNA]</scope>
</reference>
<evidence type="ECO:0000313" key="6">
    <source>
        <dbReference type="EMBL" id="CAL4061134.1"/>
    </source>
</evidence>
<dbReference type="GO" id="GO:0006749">
    <property type="term" value="P:glutathione metabolic process"/>
    <property type="evidence" value="ECO:0007669"/>
    <property type="project" value="TreeGrafter"/>
</dbReference>
<dbReference type="SUPFAM" id="SSF52833">
    <property type="entry name" value="Thioredoxin-like"/>
    <property type="match status" value="1"/>
</dbReference>
<dbReference type="InterPro" id="IPR004045">
    <property type="entry name" value="Glutathione_S-Trfase_N"/>
</dbReference>
<dbReference type="Proteomes" id="UP001497623">
    <property type="component" value="Unassembled WGS sequence"/>
</dbReference>
<comment type="caution">
    <text evidence="6">The sequence shown here is derived from an EMBL/GenBank/DDBJ whole genome shotgun (WGS) entry which is preliminary data.</text>
</comment>
<evidence type="ECO:0000256" key="3">
    <source>
        <dbReference type="SAM" id="MobiDB-lite"/>
    </source>
</evidence>
<dbReference type="PANTHER" id="PTHR43969:SF9">
    <property type="entry name" value="GLUTATHIONE S TRANSFERASE D10, ISOFORM A-RELATED"/>
    <property type="match status" value="1"/>
</dbReference>
<dbReference type="Gene3D" id="1.20.1050.10">
    <property type="match status" value="1"/>
</dbReference>
<accession>A0AAV2PL55</accession>
<dbReference type="InterPro" id="IPR036249">
    <property type="entry name" value="Thioredoxin-like_sf"/>
</dbReference>
<sequence>MAWLSTEFYYYKGSAPCRAVHLTLKALKLDHEEKHIDLLKAENKRPWFIRMNPVHTVPTFNDQSYIIWESRAIMQYLVNKYATEENQHLYPKEPEERGNVDRMLFFDMGTLYHAIKEYFGPKLYQGLAPDPEKENLLKQSLDYLDVFLDKNKEDGKPFLCTDKLTIADISVLASLTELDALDYSYKCYGEVYHWVERVKEQLPFFKQCCDEGIQMTRSRTKQMEDDIKKSSEKERKASIPKK</sequence>
<dbReference type="FunFam" id="3.40.30.10:FF:000034">
    <property type="entry name" value="glutathione S-transferase 1"/>
    <property type="match status" value="1"/>
</dbReference>
<dbReference type="SFLD" id="SFLDG01153">
    <property type="entry name" value="Main.4:_Theta-like"/>
    <property type="match status" value="1"/>
</dbReference>
<dbReference type="FunFam" id="1.20.1050.10:FF:000007">
    <property type="entry name" value="Glutathione S-transferase 1-1"/>
    <property type="match status" value="1"/>
</dbReference>
<evidence type="ECO:0000256" key="1">
    <source>
        <dbReference type="ARBA" id="ARBA00011738"/>
    </source>
</evidence>
<dbReference type="CDD" id="cd03177">
    <property type="entry name" value="GST_C_Delta_Epsilon"/>
    <property type="match status" value="1"/>
</dbReference>
<dbReference type="PROSITE" id="PS50405">
    <property type="entry name" value="GST_CTER"/>
    <property type="match status" value="1"/>
</dbReference>
<dbReference type="InterPro" id="IPR010987">
    <property type="entry name" value="Glutathione-S-Trfase_C-like"/>
</dbReference>
<dbReference type="SUPFAM" id="SSF47616">
    <property type="entry name" value="GST C-terminal domain-like"/>
    <property type="match status" value="1"/>
</dbReference>
<evidence type="ECO:0000259" key="5">
    <source>
        <dbReference type="PROSITE" id="PS50405"/>
    </source>
</evidence>
<feature type="domain" description="GST N-terminal" evidence="4">
    <location>
        <begin position="4"/>
        <end position="85"/>
    </location>
</feature>
<dbReference type="PROSITE" id="PS50404">
    <property type="entry name" value="GST_NTER"/>
    <property type="match status" value="1"/>
</dbReference>
<evidence type="ECO:0000256" key="2">
    <source>
        <dbReference type="RuleBase" id="RU003494"/>
    </source>
</evidence>
<dbReference type="SFLD" id="SFLDS00019">
    <property type="entry name" value="Glutathione_Transferase_(cytos"/>
    <property type="match status" value="1"/>
</dbReference>
<dbReference type="InterPro" id="IPR036282">
    <property type="entry name" value="Glutathione-S-Trfase_C_sf"/>
</dbReference>
<organism evidence="6 7">
    <name type="scientific">Meganyctiphanes norvegica</name>
    <name type="common">Northern krill</name>
    <name type="synonym">Thysanopoda norvegica</name>
    <dbReference type="NCBI Taxonomy" id="48144"/>
    <lineage>
        <taxon>Eukaryota</taxon>
        <taxon>Metazoa</taxon>
        <taxon>Ecdysozoa</taxon>
        <taxon>Arthropoda</taxon>
        <taxon>Crustacea</taxon>
        <taxon>Multicrustacea</taxon>
        <taxon>Malacostraca</taxon>
        <taxon>Eumalacostraca</taxon>
        <taxon>Eucarida</taxon>
        <taxon>Euphausiacea</taxon>
        <taxon>Euphausiidae</taxon>
        <taxon>Meganyctiphanes</taxon>
    </lineage>
</organism>
<dbReference type="Pfam" id="PF00043">
    <property type="entry name" value="GST_C"/>
    <property type="match status" value="1"/>
</dbReference>
<protein>
    <recommendedName>
        <fullName evidence="8">Glutathione transferase</fullName>
    </recommendedName>
</protein>
<proteinExistence type="inferred from homology"/>
<dbReference type="InterPro" id="IPR040079">
    <property type="entry name" value="Glutathione_S-Trfase"/>
</dbReference>
<evidence type="ECO:0008006" key="8">
    <source>
        <dbReference type="Google" id="ProtNLM"/>
    </source>
</evidence>
<feature type="compositionally biased region" description="Basic and acidic residues" evidence="3">
    <location>
        <begin position="221"/>
        <end position="242"/>
    </location>
</feature>
<feature type="region of interest" description="Disordered" evidence="3">
    <location>
        <begin position="219"/>
        <end position="242"/>
    </location>
</feature>
<comment type="subunit">
    <text evidence="1">Homodimer.</text>
</comment>